<sequence>MYINIDKRNGAVAEVTSYREPGCKYPKQRKVYIGKMDEQGAFVPNKFFIERSRKEELQAEVEKLQKELDGMDRGIRKQQKEMQALSSVVCSVSGKKKAGLTHALGHIAETKGFVQALQGVFGGDSAKKILSLSYYVLATRNEALDDFCYFDASHEHPYGSDIGSSESSAVLASIKPEHVNGFFKAIRDAGPSRSKEDHFCAFDGTAFSSYSNNLSEVEVSRGKQDPDLRHFAMAAVYSSNEGRCAYYRLYRGNIPDIKTIDNFVDVTKAMGYNFRRMVLDRGYCSYSNLHRLYHECRYEVIMCMKSNMSVYKDALQTTRGTFEADSTCYLAEHAVYGKTVKQSIVLTDNLGVEHPTTAYVHVYYNRLKAAEQEPKLYRDLEDSIAELTEKVQKKELSVSDAQKRLFSCKQKALVSVRKTGNSRCVFEMDCKKVDGAAGKLGYFVLLSTENLTAAQVLDIYRSKDGVERVFNNVKNDIGFDRPAVKTDATLEGKVFIVMLAGMLSTIIRNAMRAHRKELTRKMTYGKLVKELECMYSFTIKGKTQWCEISEKQATILRCLGVPLPVKSQDVQAQLVKKRGPKPKAR</sequence>
<name>A0A645AZT4_9ZZZZ</name>
<organism evidence="3">
    <name type="scientific">bioreactor metagenome</name>
    <dbReference type="NCBI Taxonomy" id="1076179"/>
    <lineage>
        <taxon>unclassified sequences</taxon>
        <taxon>metagenomes</taxon>
        <taxon>ecological metagenomes</taxon>
    </lineage>
</organism>
<feature type="domain" description="Transposase IS4-like" evidence="2">
    <location>
        <begin position="231"/>
        <end position="500"/>
    </location>
</feature>
<dbReference type="SUPFAM" id="SSF53098">
    <property type="entry name" value="Ribonuclease H-like"/>
    <property type="match status" value="1"/>
</dbReference>
<evidence type="ECO:0000259" key="2">
    <source>
        <dbReference type="Pfam" id="PF01609"/>
    </source>
</evidence>
<proteinExistence type="predicted"/>
<reference evidence="3" key="1">
    <citation type="submission" date="2019-08" db="EMBL/GenBank/DDBJ databases">
        <authorList>
            <person name="Kucharzyk K."/>
            <person name="Murdoch R.W."/>
            <person name="Higgins S."/>
            <person name="Loffler F."/>
        </authorList>
    </citation>
    <scope>NUCLEOTIDE SEQUENCE</scope>
</reference>
<dbReference type="Pfam" id="PF01609">
    <property type="entry name" value="DDE_Tnp_1"/>
    <property type="match status" value="1"/>
</dbReference>
<feature type="coiled-coil region" evidence="1">
    <location>
        <begin position="377"/>
        <end position="404"/>
    </location>
</feature>
<accession>A0A645AZT4</accession>
<evidence type="ECO:0000256" key="1">
    <source>
        <dbReference type="SAM" id="Coils"/>
    </source>
</evidence>
<dbReference type="EMBL" id="VSSQ01016694">
    <property type="protein sequence ID" value="MPM58306.1"/>
    <property type="molecule type" value="Genomic_DNA"/>
</dbReference>
<dbReference type="InterPro" id="IPR012337">
    <property type="entry name" value="RNaseH-like_sf"/>
</dbReference>
<dbReference type="InterPro" id="IPR002559">
    <property type="entry name" value="Transposase_11"/>
</dbReference>
<dbReference type="GO" id="GO:0004803">
    <property type="term" value="F:transposase activity"/>
    <property type="evidence" value="ECO:0007669"/>
    <property type="project" value="InterPro"/>
</dbReference>
<feature type="coiled-coil region" evidence="1">
    <location>
        <begin position="47"/>
        <end position="81"/>
    </location>
</feature>
<protein>
    <recommendedName>
        <fullName evidence="2">Transposase IS4-like domain-containing protein</fullName>
    </recommendedName>
</protein>
<dbReference type="PANTHER" id="PTHR34614:SF2">
    <property type="entry name" value="TRANSPOSASE IS4-LIKE DOMAIN-CONTAINING PROTEIN"/>
    <property type="match status" value="1"/>
</dbReference>
<dbReference type="PANTHER" id="PTHR34614">
    <property type="match status" value="1"/>
</dbReference>
<dbReference type="GO" id="GO:0003677">
    <property type="term" value="F:DNA binding"/>
    <property type="evidence" value="ECO:0007669"/>
    <property type="project" value="InterPro"/>
</dbReference>
<gene>
    <name evidence="3" type="ORF">SDC9_105137</name>
</gene>
<dbReference type="GO" id="GO:0006313">
    <property type="term" value="P:DNA transposition"/>
    <property type="evidence" value="ECO:0007669"/>
    <property type="project" value="InterPro"/>
</dbReference>
<dbReference type="AlphaFoldDB" id="A0A645AZT4"/>
<keyword evidence="1" id="KW-0175">Coiled coil</keyword>
<evidence type="ECO:0000313" key="3">
    <source>
        <dbReference type="EMBL" id="MPM58306.1"/>
    </source>
</evidence>
<comment type="caution">
    <text evidence="3">The sequence shown here is derived from an EMBL/GenBank/DDBJ whole genome shotgun (WGS) entry which is preliminary data.</text>
</comment>